<dbReference type="InterPro" id="IPR013010">
    <property type="entry name" value="Znf_SIAH"/>
</dbReference>
<comment type="caution">
    <text evidence="6">The sequence shown here is derived from an EMBL/GenBank/DDBJ whole genome shotgun (WGS) entry which is preliminary data.</text>
</comment>
<dbReference type="GO" id="GO:0005737">
    <property type="term" value="C:cytoplasm"/>
    <property type="evidence" value="ECO:0007669"/>
    <property type="project" value="TreeGrafter"/>
</dbReference>
<evidence type="ECO:0000256" key="1">
    <source>
        <dbReference type="ARBA" id="ARBA00022723"/>
    </source>
</evidence>
<evidence type="ECO:0000313" key="7">
    <source>
        <dbReference type="Proteomes" id="UP000324897"/>
    </source>
</evidence>
<dbReference type="Proteomes" id="UP000324897">
    <property type="component" value="Chromosome 7"/>
</dbReference>
<dbReference type="EMBL" id="RWGY01000029">
    <property type="protein sequence ID" value="TVU17792.1"/>
    <property type="molecule type" value="Genomic_DNA"/>
</dbReference>
<dbReference type="GO" id="GO:0061630">
    <property type="term" value="F:ubiquitin protein ligase activity"/>
    <property type="evidence" value="ECO:0007669"/>
    <property type="project" value="TreeGrafter"/>
</dbReference>
<dbReference type="PROSITE" id="PS51081">
    <property type="entry name" value="ZF_SIAH"/>
    <property type="match status" value="1"/>
</dbReference>
<dbReference type="GO" id="GO:0016567">
    <property type="term" value="P:protein ubiquitination"/>
    <property type="evidence" value="ECO:0007669"/>
    <property type="project" value="UniProtKB-UniPathway"/>
</dbReference>
<evidence type="ECO:0000256" key="4">
    <source>
        <dbReference type="PROSITE-ProRule" id="PRU00455"/>
    </source>
</evidence>
<keyword evidence="1" id="KW-0479">Metal-binding</keyword>
<dbReference type="Gene3D" id="3.30.40.10">
    <property type="entry name" value="Zinc/RING finger domain, C3HC4 (zinc finger)"/>
    <property type="match status" value="1"/>
</dbReference>
<dbReference type="OrthoDB" id="1001981at2759"/>
<organism evidence="6 7">
    <name type="scientific">Eragrostis curvula</name>
    <name type="common">weeping love grass</name>
    <dbReference type="NCBI Taxonomy" id="38414"/>
    <lineage>
        <taxon>Eukaryota</taxon>
        <taxon>Viridiplantae</taxon>
        <taxon>Streptophyta</taxon>
        <taxon>Embryophyta</taxon>
        <taxon>Tracheophyta</taxon>
        <taxon>Spermatophyta</taxon>
        <taxon>Magnoliopsida</taxon>
        <taxon>Liliopsida</taxon>
        <taxon>Poales</taxon>
        <taxon>Poaceae</taxon>
        <taxon>PACMAD clade</taxon>
        <taxon>Chloridoideae</taxon>
        <taxon>Eragrostideae</taxon>
        <taxon>Eragrostidinae</taxon>
        <taxon>Eragrostis</taxon>
    </lineage>
</organism>
<dbReference type="PANTHER" id="PTHR10315:SF96">
    <property type="entry name" value="SIAH-TYPE DOMAIN-CONTAINING PROTEIN"/>
    <property type="match status" value="1"/>
</dbReference>
<dbReference type="InterPro" id="IPR013083">
    <property type="entry name" value="Znf_RING/FYVE/PHD"/>
</dbReference>
<keyword evidence="3" id="KW-0862">Zinc</keyword>
<gene>
    <name evidence="6" type="ORF">EJB05_33849</name>
</gene>
<dbReference type="Pfam" id="PF21361">
    <property type="entry name" value="Sina_ZnF"/>
    <property type="match status" value="1"/>
</dbReference>
<evidence type="ECO:0000256" key="2">
    <source>
        <dbReference type="ARBA" id="ARBA00022771"/>
    </source>
</evidence>
<dbReference type="UniPathway" id="UPA00143"/>
<sequence>MACGLAEAAGNVTIDDTDALDCGVCCLPLKSPSSRVPLLFLTHIRIMNGATWLISTVILINLKYCDVGHVVCSPCCDKLKATGKCHVCSVPTDGYKRCHAVERLVESVNALCPNAAYGCSDRPAYYDQHNHRQICGHAPCHCPGEGCGFIGSKAVLWVHLSSVHSWPRSRDRTSKGFNICIQGVAAICECMNLITLRDGFNFLLATRATDGHGATSTSTANKYLFLLHVARQSLGRDISMVCIDPDGIAATGNGQGPSSTKEVKCELSYMGNGDKGPHSCHQVIEHYQKSRFRVACTDVSKGMSGLDGCFQFVVPDSVAADIDTIMVTARIVTEEIDA</sequence>
<keyword evidence="7" id="KW-1185">Reference proteome</keyword>
<dbReference type="Gramene" id="TVU17792">
    <property type="protein sequence ID" value="TVU17792"/>
    <property type="gene ID" value="EJB05_33849"/>
</dbReference>
<name>A0A5J9U257_9POAL</name>
<dbReference type="InterPro" id="IPR052088">
    <property type="entry name" value="E3_ubiquitin-ligase_SINA"/>
</dbReference>
<proteinExistence type="predicted"/>
<keyword evidence="2 4" id="KW-0863">Zinc-finger</keyword>
<feature type="domain" description="SIAH-type" evidence="5">
    <location>
        <begin position="107"/>
        <end position="165"/>
    </location>
</feature>
<protein>
    <recommendedName>
        <fullName evidence="5">SIAH-type domain-containing protein</fullName>
    </recommendedName>
</protein>
<evidence type="ECO:0000256" key="3">
    <source>
        <dbReference type="ARBA" id="ARBA00022833"/>
    </source>
</evidence>
<dbReference type="SUPFAM" id="SSF49599">
    <property type="entry name" value="TRAF domain-like"/>
    <property type="match status" value="1"/>
</dbReference>
<dbReference type="GO" id="GO:0008270">
    <property type="term" value="F:zinc ion binding"/>
    <property type="evidence" value="ECO:0007669"/>
    <property type="project" value="UniProtKB-KW"/>
</dbReference>
<evidence type="ECO:0000259" key="5">
    <source>
        <dbReference type="PROSITE" id="PS51081"/>
    </source>
</evidence>
<accession>A0A5J9U257</accession>
<reference evidence="6 7" key="1">
    <citation type="journal article" date="2019" name="Sci. Rep.">
        <title>A high-quality genome of Eragrostis curvula grass provides insights into Poaceae evolution and supports new strategies to enhance forage quality.</title>
        <authorList>
            <person name="Carballo J."/>
            <person name="Santos B.A.C.M."/>
            <person name="Zappacosta D."/>
            <person name="Garbus I."/>
            <person name="Selva J.P."/>
            <person name="Gallo C.A."/>
            <person name="Diaz A."/>
            <person name="Albertini E."/>
            <person name="Caccamo M."/>
            <person name="Echenique V."/>
        </authorList>
    </citation>
    <scope>NUCLEOTIDE SEQUENCE [LARGE SCALE GENOMIC DNA]</scope>
    <source>
        <strain evidence="7">cv. Victoria</strain>
        <tissue evidence="6">Leaf</tissue>
    </source>
</reference>
<dbReference type="PANTHER" id="PTHR10315">
    <property type="entry name" value="E3 UBIQUITIN PROTEIN LIGASE SIAH"/>
    <property type="match status" value="1"/>
</dbReference>
<evidence type="ECO:0000313" key="6">
    <source>
        <dbReference type="EMBL" id="TVU17792.1"/>
    </source>
</evidence>
<dbReference type="AlphaFoldDB" id="A0A5J9U257"/>